<dbReference type="EMBL" id="JAIQZJ010000001">
    <property type="protein sequence ID" value="MBZ5736921.1"/>
    <property type="molecule type" value="Genomic_DNA"/>
</dbReference>
<evidence type="ECO:0008006" key="3">
    <source>
        <dbReference type="Google" id="ProtNLM"/>
    </source>
</evidence>
<comment type="caution">
    <text evidence="1">The sequence shown here is derived from an EMBL/GenBank/DDBJ whole genome shotgun (WGS) entry which is preliminary data.</text>
</comment>
<reference evidence="1 2" key="1">
    <citation type="submission" date="2021-09" db="EMBL/GenBank/DDBJ databases">
        <title>Whole genome sequence of Nocardioides sp. GBK3QG-3.</title>
        <authorList>
            <person name="Tuo L."/>
        </authorList>
    </citation>
    <scope>NUCLEOTIDE SEQUENCE [LARGE SCALE GENOMIC DNA]</scope>
    <source>
        <strain evidence="1 2">GBK3QG-3</strain>
    </source>
</reference>
<evidence type="ECO:0000313" key="1">
    <source>
        <dbReference type="EMBL" id="MBZ5736921.1"/>
    </source>
</evidence>
<dbReference type="Proteomes" id="UP000780875">
    <property type="component" value="Unassembled WGS sequence"/>
</dbReference>
<name>A0ABS7U7K6_9ACTN</name>
<gene>
    <name evidence="1" type="ORF">K8U61_02010</name>
</gene>
<proteinExistence type="predicted"/>
<accession>A0ABS7U7K6</accession>
<protein>
    <recommendedName>
        <fullName evidence="3">ATP-binding protein</fullName>
    </recommendedName>
</protein>
<sequence length="770" mass="85491">MDPLDLLLELRRQLGRVESVWPPFDLALHSMHRALRPGAELRLTTPSGVTTTLTDIVGAMISEGAGTLIPGAGIAVDAGRSILAQARDASRARRALRDYPSLRDLIEDCERLPDTSVKLAQVAGRVAFMLTSELSHVTASQRPLVVVFVDHLERLQQSGDSPLGEHLLNRLAFRLPYFLFVMTGRSRLQWAEHDATHLERRGPNCWPLLALENTTEEPRQHAIEYLSEQDAEAFLEESFRRNGIEVEFDLADRLVADSGGWPIHLDLMVAAAQGRAEQERPVRLEDLAGPLPQLVDRVLKDLPHDQAEAFRAACLLPYFDTALVAKAGAVRVGAVERLVERSLVRPNAASQAAPTYPYRIHDTLRRIVREAGSGPTHGWAATDWEHHSQLAVEEAQRRFEEAMLNEDDRGAIASLALALNLAAENDVFGSWFPKAVQDSPGVRALGPLIPSRTRPSTNVEIVDLLDYIRLRERGQSEDVASELRAVMDRGHAIASTAGLWAAYDHRRLGRTRESVDVLAELADRFPERANFYQFQQAITLTVNRQFADALPFRMRLSDDLHRESVEFSTRRSHGHPGGSARHALDRADRNRSRRYKIELWGDALTYALREGELAVERAREVHKIAIDAFHDVAQAQAASVLGQLLLFDDEAFAAACAESAELSRRRHQPYASHATLLLLGGWARNDDVLVSEAQSLASSTIYRGSAWIPVEIGLAHLGKAVNESPTQWIEPVDEVEDRWIGLLERIIADARRRGRDRSSSTGKAGPTAAG</sequence>
<keyword evidence="2" id="KW-1185">Reference proteome</keyword>
<organism evidence="1 2">
    <name type="scientific">Nocardioides mangrovi</name>
    <dbReference type="NCBI Taxonomy" id="2874580"/>
    <lineage>
        <taxon>Bacteria</taxon>
        <taxon>Bacillati</taxon>
        <taxon>Actinomycetota</taxon>
        <taxon>Actinomycetes</taxon>
        <taxon>Propionibacteriales</taxon>
        <taxon>Nocardioidaceae</taxon>
        <taxon>Nocardioides</taxon>
    </lineage>
</organism>
<evidence type="ECO:0000313" key="2">
    <source>
        <dbReference type="Proteomes" id="UP000780875"/>
    </source>
</evidence>
<dbReference type="RefSeq" id="WP_224121289.1">
    <property type="nucleotide sequence ID" value="NZ_JAIQZJ010000001.1"/>
</dbReference>